<dbReference type="InterPro" id="IPR050410">
    <property type="entry name" value="CCR4/nocturin_mRNA_transcr"/>
</dbReference>
<dbReference type="GO" id="GO:0045070">
    <property type="term" value="P:positive regulation of viral genome replication"/>
    <property type="evidence" value="ECO:0007669"/>
    <property type="project" value="Ensembl"/>
</dbReference>
<dbReference type="Pfam" id="PF21171">
    <property type="entry name" value="PDE12-like_N"/>
    <property type="match status" value="1"/>
</dbReference>
<dbReference type="AlphaFoldDB" id="A0A8C5WUZ7"/>
<evidence type="ECO:0000256" key="2">
    <source>
        <dbReference type="ARBA" id="ARBA00004305"/>
    </source>
</evidence>
<keyword evidence="8" id="KW-0378">Hydrolase</keyword>
<dbReference type="GO" id="GO:0000958">
    <property type="term" value="P:mitochondrial mRNA catabolic process"/>
    <property type="evidence" value="ECO:0007669"/>
    <property type="project" value="Ensembl"/>
</dbReference>
<keyword evidence="11" id="KW-0809">Transit peptide</keyword>
<comment type="similarity">
    <text evidence="3">Belongs to the CCR4/nocturin family.</text>
</comment>
<dbReference type="PANTHER" id="PTHR12121">
    <property type="entry name" value="CARBON CATABOLITE REPRESSOR PROTEIN 4"/>
    <property type="match status" value="1"/>
</dbReference>
<protein>
    <recommendedName>
        <fullName evidence="13">2',5'-phosphodiesterase 12</fullName>
    </recommendedName>
    <alternativeName>
        <fullName evidence="14">Mitochondrial deadenylase</fullName>
    </alternativeName>
</protein>
<feature type="domain" description="2',5'-phosphodiesterase 12-like N-terminal" evidence="18">
    <location>
        <begin position="227"/>
        <end position="331"/>
    </location>
</feature>
<keyword evidence="12" id="KW-0496">Mitochondrion</keyword>
<dbReference type="InterPro" id="IPR036691">
    <property type="entry name" value="Endo/exonu/phosph_ase_sf"/>
</dbReference>
<evidence type="ECO:0000256" key="11">
    <source>
        <dbReference type="ARBA" id="ARBA00022946"/>
    </source>
</evidence>
<dbReference type="GO" id="GO:0044528">
    <property type="term" value="P:regulation of mitochondrial mRNA stability"/>
    <property type="evidence" value="ECO:0007669"/>
    <property type="project" value="Ensembl"/>
</dbReference>
<dbReference type="Gene3D" id="3.60.10.10">
    <property type="entry name" value="Endonuclease/exonuclease/phosphatase"/>
    <property type="match status" value="1"/>
</dbReference>
<feature type="signal peptide" evidence="16">
    <location>
        <begin position="1"/>
        <end position="24"/>
    </location>
</feature>
<evidence type="ECO:0000313" key="19">
    <source>
        <dbReference type="Ensembl" id="ENSLLTP00000015693.1"/>
    </source>
</evidence>
<comment type="subcellular location">
    <subcellularLocation>
        <location evidence="2">Mitochondrion matrix</location>
    </subcellularLocation>
</comment>
<evidence type="ECO:0000256" key="14">
    <source>
        <dbReference type="ARBA" id="ARBA00083541"/>
    </source>
</evidence>
<evidence type="ECO:0000256" key="5">
    <source>
        <dbReference type="ARBA" id="ARBA00022664"/>
    </source>
</evidence>
<evidence type="ECO:0000256" key="3">
    <source>
        <dbReference type="ARBA" id="ARBA00010774"/>
    </source>
</evidence>
<keyword evidence="9" id="KW-0269">Exonuclease</keyword>
<evidence type="ECO:0000256" key="1">
    <source>
        <dbReference type="ARBA" id="ARBA00001946"/>
    </source>
</evidence>
<dbReference type="Ensembl" id="ENSLLTT00000016302.1">
    <property type="protein sequence ID" value="ENSLLTP00000015693.1"/>
    <property type="gene ID" value="ENSLLTG00000012026.1"/>
</dbReference>
<evidence type="ECO:0000256" key="7">
    <source>
        <dbReference type="ARBA" id="ARBA00022723"/>
    </source>
</evidence>
<dbReference type="InterPro" id="IPR005135">
    <property type="entry name" value="Endo/exonuclease/phosphatase"/>
</dbReference>
<evidence type="ECO:0000256" key="16">
    <source>
        <dbReference type="SAM" id="SignalP"/>
    </source>
</evidence>
<dbReference type="Proteomes" id="UP000694406">
    <property type="component" value="Unplaced"/>
</dbReference>
<dbReference type="InterPro" id="IPR048821">
    <property type="entry name" value="PDE12-like_N"/>
</dbReference>
<feature type="chain" id="PRO_5034727970" description="2',5'-phosphodiesterase 12" evidence="16">
    <location>
        <begin position="25"/>
        <end position="671"/>
    </location>
</feature>
<evidence type="ECO:0000256" key="9">
    <source>
        <dbReference type="ARBA" id="ARBA00022839"/>
    </source>
</evidence>
<feature type="compositionally biased region" description="Basic residues" evidence="15">
    <location>
        <begin position="163"/>
        <end position="172"/>
    </location>
</feature>
<evidence type="ECO:0000256" key="6">
    <source>
        <dbReference type="ARBA" id="ARBA00022722"/>
    </source>
</evidence>
<keyword evidence="16" id="KW-0732">Signal</keyword>
<feature type="region of interest" description="Disordered" evidence="15">
    <location>
        <begin position="159"/>
        <end position="185"/>
    </location>
</feature>
<accession>A0A8C5WUZ7</accession>
<keyword evidence="4" id="KW-0597">Phosphoprotein</keyword>
<dbReference type="GO" id="GO:0005759">
    <property type="term" value="C:mitochondrial matrix"/>
    <property type="evidence" value="ECO:0007669"/>
    <property type="project" value="UniProtKB-SubCell"/>
</dbReference>
<evidence type="ECO:0000256" key="4">
    <source>
        <dbReference type="ARBA" id="ARBA00022553"/>
    </source>
</evidence>
<dbReference type="PANTHER" id="PTHR12121:SF37">
    <property type="entry name" value="2',5'-PHOSPHODIESTERASE 12"/>
    <property type="match status" value="1"/>
</dbReference>
<name>A0A8C5WUZ7_LATLA</name>
<organism evidence="19 20">
    <name type="scientific">Laticauda laticaudata</name>
    <name type="common">Blue-ringed sea krait</name>
    <name type="synonym">Blue-lipped sea krait</name>
    <dbReference type="NCBI Taxonomy" id="8630"/>
    <lineage>
        <taxon>Eukaryota</taxon>
        <taxon>Metazoa</taxon>
        <taxon>Chordata</taxon>
        <taxon>Craniata</taxon>
        <taxon>Vertebrata</taxon>
        <taxon>Euteleostomi</taxon>
        <taxon>Lepidosauria</taxon>
        <taxon>Squamata</taxon>
        <taxon>Bifurcata</taxon>
        <taxon>Unidentata</taxon>
        <taxon>Episquamata</taxon>
        <taxon>Toxicofera</taxon>
        <taxon>Serpentes</taxon>
        <taxon>Colubroidea</taxon>
        <taxon>Elapidae</taxon>
        <taxon>Laticaudinae</taxon>
        <taxon>Laticauda</taxon>
    </lineage>
</organism>
<keyword evidence="5" id="KW-0507">mRNA processing</keyword>
<comment type="cofactor">
    <cofactor evidence="1">
        <name>Mg(2+)</name>
        <dbReference type="ChEBI" id="CHEBI:18420"/>
    </cofactor>
</comment>
<dbReference type="GO" id="GO:0071346">
    <property type="term" value="P:cellular response to type II interferon"/>
    <property type="evidence" value="ECO:0007669"/>
    <property type="project" value="Ensembl"/>
</dbReference>
<keyword evidence="6" id="KW-0540">Nuclease</keyword>
<evidence type="ECO:0000313" key="20">
    <source>
        <dbReference type="Proteomes" id="UP000694406"/>
    </source>
</evidence>
<evidence type="ECO:0000256" key="10">
    <source>
        <dbReference type="ARBA" id="ARBA00022842"/>
    </source>
</evidence>
<reference evidence="19" key="2">
    <citation type="submission" date="2025-09" db="UniProtKB">
        <authorList>
            <consortium name="Ensembl"/>
        </authorList>
    </citation>
    <scope>IDENTIFICATION</scope>
</reference>
<dbReference type="Pfam" id="PF03372">
    <property type="entry name" value="Exo_endo_phos"/>
    <property type="match status" value="1"/>
</dbReference>
<dbReference type="GO" id="GO:0004535">
    <property type="term" value="F:poly(A)-specific ribonuclease activity"/>
    <property type="evidence" value="ECO:0007669"/>
    <property type="project" value="Ensembl"/>
</dbReference>
<dbReference type="SUPFAM" id="SSF56219">
    <property type="entry name" value="DNase I-like"/>
    <property type="match status" value="1"/>
</dbReference>
<dbReference type="GO" id="GO:0000288">
    <property type="term" value="P:nuclear-transcribed mRNA catabolic process, deadenylation-dependent decay"/>
    <property type="evidence" value="ECO:0007669"/>
    <property type="project" value="Ensembl"/>
</dbReference>
<sequence length="671" mass="74525">MRHLPGPFVLLPFLLSFRYLRVEAPFPASAGFLSRVALPPSCSLAASFLIGPRGAGQGGPSDSVLWGERGDEQMNGVSHGLLRRLLGTLKVLPVLRRPAKQRPTWWLSTVTMERAVVRCVPAEPKLSVSIVLQDGKTRHVHRDQTEPLGQALARIANNVSKGQAKKAKKSKKAQSEPEPGTPSELVPVRLFSQDGEAVAEDVPNEQAWKDGSVLQIGETRYRVERNPPTLTEVQLPRSLMAGFPVCPKLQVEFGSARDCLFRWYYEQKVEPTETSSAAASNSWVEAPAGSERVFMPTNAQIGRRLKLVCVPGNGEQRYGLPREAESVGPVEAGPGACTFEARHLYTKKIAAPGLIRVVSYNILADIYARTELSRTVLYPYCAPYSLELDYRQNLLKKELAGYNADLICLQEVDKSVFVDSLGPALDAFGLEGLFRIKERQHEGLATFYRRDKFRLLSQHDIAFNQALLEDPLQRELRDKVATCPQVEESLLKRSSALQVSVLQSQNDSSRKICVANTHLFWHPKGENIRLIQVAIALSHIKHVINDMYPATPLILCGDFNATPSTGTYTFVNSGSITEDHESWDSEVKEQRFAMSLIHQFCLKSACGEPAYTNYVGGFHGCLDYIFIDANVLEVEQVIPLPSHEEVTTHQALPSVSHPSDHIALICDIKWK</sequence>
<proteinExistence type="inferred from homology"/>
<dbReference type="FunFam" id="3.60.10.10:FF:000018">
    <property type="entry name" value="2',5'-phosphodiesterase 12"/>
    <property type="match status" value="1"/>
</dbReference>
<evidence type="ECO:0000259" key="17">
    <source>
        <dbReference type="Pfam" id="PF03372"/>
    </source>
</evidence>
<evidence type="ECO:0000256" key="13">
    <source>
        <dbReference type="ARBA" id="ARBA00072755"/>
    </source>
</evidence>
<dbReference type="GO" id="GO:0140374">
    <property type="term" value="P:antiviral innate immune response"/>
    <property type="evidence" value="ECO:0007669"/>
    <property type="project" value="Ensembl"/>
</dbReference>
<evidence type="ECO:0000256" key="12">
    <source>
        <dbReference type="ARBA" id="ARBA00023128"/>
    </source>
</evidence>
<dbReference type="GO" id="GO:0035457">
    <property type="term" value="P:cellular response to interferon-alpha"/>
    <property type="evidence" value="ECO:0007669"/>
    <property type="project" value="Ensembl"/>
</dbReference>
<evidence type="ECO:0000256" key="8">
    <source>
        <dbReference type="ARBA" id="ARBA00022801"/>
    </source>
</evidence>
<gene>
    <name evidence="19" type="primary">PDE12</name>
</gene>
<dbReference type="GO" id="GO:0071359">
    <property type="term" value="P:cellular response to dsRNA"/>
    <property type="evidence" value="ECO:0007669"/>
    <property type="project" value="Ensembl"/>
</dbReference>
<feature type="domain" description="Endonuclease/exonuclease/phosphatase" evidence="17">
    <location>
        <begin position="359"/>
        <end position="661"/>
    </location>
</feature>
<evidence type="ECO:0000256" key="15">
    <source>
        <dbReference type="SAM" id="MobiDB-lite"/>
    </source>
</evidence>
<dbReference type="GeneTree" id="ENSGT00940000157205"/>
<keyword evidence="7" id="KW-0479">Metal-binding</keyword>
<dbReference type="GO" id="GO:0006397">
    <property type="term" value="P:mRNA processing"/>
    <property type="evidence" value="ECO:0007669"/>
    <property type="project" value="UniProtKB-KW"/>
</dbReference>
<evidence type="ECO:0000259" key="18">
    <source>
        <dbReference type="Pfam" id="PF21171"/>
    </source>
</evidence>
<keyword evidence="10" id="KW-0460">Magnesium</keyword>
<dbReference type="GO" id="GO:0046872">
    <property type="term" value="F:metal ion binding"/>
    <property type="evidence" value="ECO:0007669"/>
    <property type="project" value="UniProtKB-KW"/>
</dbReference>
<keyword evidence="20" id="KW-1185">Reference proteome</keyword>
<reference evidence="19" key="1">
    <citation type="submission" date="2025-08" db="UniProtKB">
        <authorList>
            <consortium name="Ensembl"/>
        </authorList>
    </citation>
    <scope>IDENTIFICATION</scope>
</reference>